<dbReference type="Pfam" id="PF00589">
    <property type="entry name" value="Phage_integrase"/>
    <property type="match status" value="1"/>
</dbReference>
<evidence type="ECO:0000256" key="1">
    <source>
        <dbReference type="ARBA" id="ARBA00008857"/>
    </source>
</evidence>
<dbReference type="Gene3D" id="1.10.150.130">
    <property type="match status" value="1"/>
</dbReference>
<organism evidence="9 10">
    <name type="scientific">Kocuria tytonis</name>
    <dbReference type="NCBI Taxonomy" id="2054280"/>
    <lineage>
        <taxon>Bacteria</taxon>
        <taxon>Bacillati</taxon>
        <taxon>Actinomycetota</taxon>
        <taxon>Actinomycetes</taxon>
        <taxon>Micrococcales</taxon>
        <taxon>Micrococcaceae</taxon>
        <taxon>Kocuria</taxon>
    </lineage>
</organism>
<keyword evidence="4" id="KW-0233">DNA recombination</keyword>
<dbReference type="InterPro" id="IPR002104">
    <property type="entry name" value="Integrase_catalytic"/>
</dbReference>
<dbReference type="GO" id="GO:0003677">
    <property type="term" value="F:DNA binding"/>
    <property type="evidence" value="ECO:0007669"/>
    <property type="project" value="UniProtKB-UniRule"/>
</dbReference>
<dbReference type="Proteomes" id="UP000249516">
    <property type="component" value="Unassembled WGS sequence"/>
</dbReference>
<evidence type="ECO:0008006" key="11">
    <source>
        <dbReference type="Google" id="ProtNLM"/>
    </source>
</evidence>
<feature type="domain" description="Tyr recombinase" evidence="7">
    <location>
        <begin position="124"/>
        <end position="303"/>
    </location>
</feature>
<dbReference type="Pfam" id="PF02899">
    <property type="entry name" value="Phage_int_SAM_1"/>
    <property type="match status" value="1"/>
</dbReference>
<keyword evidence="10" id="KW-1185">Reference proteome</keyword>
<keyword evidence="2" id="KW-0229">DNA integration</keyword>
<evidence type="ECO:0000256" key="5">
    <source>
        <dbReference type="PROSITE-ProRule" id="PRU01248"/>
    </source>
</evidence>
<dbReference type="GO" id="GO:0015074">
    <property type="term" value="P:DNA integration"/>
    <property type="evidence" value="ECO:0007669"/>
    <property type="project" value="UniProtKB-KW"/>
</dbReference>
<name>A0A495A5M2_9MICC</name>
<dbReference type="SUPFAM" id="SSF56349">
    <property type="entry name" value="DNA breaking-rejoining enzymes"/>
    <property type="match status" value="1"/>
</dbReference>
<sequence>MVGMSETTQITVRDPQVTNARVHAGLLGAWVASYPSPNTRASYTRDAHLFCEFLDAGGIDLLAATRAHLDVFARARTATGDADTTVARRLAAVSAFYTYAITVDAVTINPAQYVARPAVDQDHTTTAALSRREAMRLLDAAVADSPRSHALVDLLLSTGVRITEALTATEAGLFRDRLIIRRKGGKKAVVALPEHTATAFYGLVGIMGTEVATGHEADRLIFTTRTGAPWARTNAHTTLTRLATRAGITKPMSSHVLRHTHATLALDLGVPLHHLQDSLGHADPRTTRRYDHSRKRLTHSSAHAVGQLFD</sequence>
<dbReference type="PANTHER" id="PTHR30349">
    <property type="entry name" value="PHAGE INTEGRASE-RELATED"/>
    <property type="match status" value="1"/>
</dbReference>
<evidence type="ECO:0000259" key="7">
    <source>
        <dbReference type="PROSITE" id="PS51898"/>
    </source>
</evidence>
<dbReference type="PROSITE" id="PS51900">
    <property type="entry name" value="CB"/>
    <property type="match status" value="1"/>
</dbReference>
<evidence type="ECO:0000259" key="8">
    <source>
        <dbReference type="PROSITE" id="PS51900"/>
    </source>
</evidence>
<dbReference type="InterPro" id="IPR004107">
    <property type="entry name" value="Integrase_SAM-like_N"/>
</dbReference>
<dbReference type="InterPro" id="IPR010998">
    <property type="entry name" value="Integrase_recombinase_N"/>
</dbReference>
<dbReference type="InterPro" id="IPR050090">
    <property type="entry name" value="Tyrosine_recombinase_XerCD"/>
</dbReference>
<dbReference type="PROSITE" id="PS51898">
    <property type="entry name" value="TYR_RECOMBINASE"/>
    <property type="match status" value="1"/>
</dbReference>
<evidence type="ECO:0000256" key="4">
    <source>
        <dbReference type="ARBA" id="ARBA00023172"/>
    </source>
</evidence>
<protein>
    <recommendedName>
        <fullName evidence="11">Integrase</fullName>
    </recommendedName>
</protein>
<evidence type="ECO:0000256" key="2">
    <source>
        <dbReference type="ARBA" id="ARBA00022908"/>
    </source>
</evidence>
<feature type="region of interest" description="Disordered" evidence="6">
    <location>
        <begin position="277"/>
        <end position="310"/>
    </location>
</feature>
<dbReference type="EMBL" id="PNJG02000002">
    <property type="protein sequence ID" value="RKQ35128.1"/>
    <property type="molecule type" value="Genomic_DNA"/>
</dbReference>
<feature type="compositionally biased region" description="Basic and acidic residues" evidence="6">
    <location>
        <begin position="277"/>
        <end position="290"/>
    </location>
</feature>
<dbReference type="GO" id="GO:0006310">
    <property type="term" value="P:DNA recombination"/>
    <property type="evidence" value="ECO:0007669"/>
    <property type="project" value="UniProtKB-KW"/>
</dbReference>
<accession>A0A495A5M2</accession>
<dbReference type="InterPro" id="IPR011010">
    <property type="entry name" value="DNA_brk_join_enz"/>
</dbReference>
<comment type="similarity">
    <text evidence="1">Belongs to the 'phage' integrase family.</text>
</comment>
<evidence type="ECO:0000313" key="10">
    <source>
        <dbReference type="Proteomes" id="UP000249516"/>
    </source>
</evidence>
<dbReference type="AlphaFoldDB" id="A0A495A5M2"/>
<evidence type="ECO:0000256" key="6">
    <source>
        <dbReference type="SAM" id="MobiDB-lite"/>
    </source>
</evidence>
<dbReference type="InterPro" id="IPR013762">
    <property type="entry name" value="Integrase-like_cat_sf"/>
</dbReference>
<dbReference type="Gene3D" id="1.10.443.10">
    <property type="entry name" value="Intergrase catalytic core"/>
    <property type="match status" value="1"/>
</dbReference>
<keyword evidence="3 5" id="KW-0238">DNA-binding</keyword>
<comment type="caution">
    <text evidence="9">The sequence shown here is derived from an EMBL/GenBank/DDBJ whole genome shotgun (WGS) entry which is preliminary data.</text>
</comment>
<proteinExistence type="inferred from homology"/>
<gene>
    <name evidence="9" type="ORF">C1C97_007675</name>
</gene>
<feature type="domain" description="Core-binding (CB)" evidence="8">
    <location>
        <begin position="21"/>
        <end position="101"/>
    </location>
</feature>
<dbReference type="PANTHER" id="PTHR30349:SF41">
    <property type="entry name" value="INTEGRASE_RECOMBINASE PROTEIN MJ0367-RELATED"/>
    <property type="match status" value="1"/>
</dbReference>
<evidence type="ECO:0000256" key="3">
    <source>
        <dbReference type="ARBA" id="ARBA00023125"/>
    </source>
</evidence>
<dbReference type="InterPro" id="IPR044068">
    <property type="entry name" value="CB"/>
</dbReference>
<evidence type="ECO:0000313" key="9">
    <source>
        <dbReference type="EMBL" id="RKQ35128.1"/>
    </source>
</evidence>
<reference evidence="9 10" key="1">
    <citation type="submission" date="2018-10" db="EMBL/GenBank/DDBJ databases">
        <title>Kocuria tytouropygialis sp. nov., isolated from the uropygial gland of an American barn owl (Tyto furcata).</title>
        <authorList>
            <person name="Braun M.S."/>
            <person name="Wang E."/>
            <person name="Zimmermann S."/>
            <person name="Wagner H."/>
            <person name="Wink M."/>
        </authorList>
    </citation>
    <scope>NUCLEOTIDE SEQUENCE [LARGE SCALE GENOMIC DNA]</scope>
    <source>
        <strain evidence="9 10">442</strain>
    </source>
</reference>